<protein>
    <submittedName>
        <fullName evidence="1">Uncharacterized protein</fullName>
    </submittedName>
</protein>
<reference evidence="1" key="1">
    <citation type="submission" date="2016-11" db="UniProtKB">
        <authorList>
            <consortium name="WormBaseParasite"/>
        </authorList>
    </citation>
    <scope>IDENTIFICATION</scope>
    <source>
        <strain evidence="1">pt0022</strain>
    </source>
</reference>
<dbReference type="STRING" id="6293.A0A1I8EGF6"/>
<sequence>MSYYKFEKIYMLESTPLSRKSKIILNSDKVEPSSDEDCDVDKTLNASLDECDIMEESCMNDEQSAVLPKDLEGMQNVLLNWLRKEENSSLYNHLLSLNEEFANRLAHADSTVSQIPKKALLEILDRLHVTFRLPMDGWDRKRRPTKR</sequence>
<name>A0A1I8EGF6_WUCBA</name>
<organism evidence="1">
    <name type="scientific">Wuchereria bancrofti</name>
    <dbReference type="NCBI Taxonomy" id="6293"/>
    <lineage>
        <taxon>Eukaryota</taxon>
        <taxon>Metazoa</taxon>
        <taxon>Ecdysozoa</taxon>
        <taxon>Nematoda</taxon>
        <taxon>Chromadorea</taxon>
        <taxon>Rhabditida</taxon>
        <taxon>Spirurina</taxon>
        <taxon>Spiruromorpha</taxon>
        <taxon>Filarioidea</taxon>
        <taxon>Onchocercidae</taxon>
        <taxon>Wuchereria</taxon>
    </lineage>
</organism>
<proteinExistence type="predicted"/>
<dbReference type="AlphaFoldDB" id="A0A1I8EGF6"/>
<dbReference type="WBParaSite" id="maker-PairedContig_1943-snap-gene-3.22-mRNA-1">
    <property type="protein sequence ID" value="maker-PairedContig_1943-snap-gene-3.22-mRNA-1"/>
    <property type="gene ID" value="maker-PairedContig_1943-snap-gene-3.22"/>
</dbReference>
<accession>A0A1I8EGF6</accession>
<evidence type="ECO:0000313" key="1">
    <source>
        <dbReference type="WBParaSite" id="maker-PairedContig_1943-snap-gene-3.22-mRNA-1"/>
    </source>
</evidence>